<evidence type="ECO:0000256" key="3">
    <source>
        <dbReference type="ARBA" id="ARBA00022840"/>
    </source>
</evidence>
<sequence>MIANKYSVGQLLGVGQFGSVYSGINEVKQEPVAIKVESKDAPIKLLKQEVTILQYLYSRGSRVTPPVHWFGNFLDYTCLIMPLYDHSLQDCEMTPDIMVACICALEVVHNLEILHCDIKPQNIMIKDGEVFLIDFGLATFNSSPGRPMNKMIGSSKYASYFIHVGGEPLGRRDDLISLGYIYLYKTTNYLQEVESYAKEFEVEVELDKTDLLHPINQHWKRTKELTNVTTCSGIPLRNYFHYCYRLSSPNYDVLKRLFCP</sequence>
<name>A0A6C0I4D0_9ZZZZ</name>
<dbReference type="Pfam" id="PF00069">
    <property type="entry name" value="Pkinase"/>
    <property type="match status" value="1"/>
</dbReference>
<evidence type="ECO:0000313" key="5">
    <source>
        <dbReference type="EMBL" id="QHT87227.1"/>
    </source>
</evidence>
<evidence type="ECO:0000259" key="4">
    <source>
        <dbReference type="PROSITE" id="PS50011"/>
    </source>
</evidence>
<keyword evidence="2" id="KW-0547">Nucleotide-binding</keyword>
<dbReference type="InterPro" id="IPR017441">
    <property type="entry name" value="Protein_kinase_ATP_BS"/>
</dbReference>
<dbReference type="PROSITE" id="PS00107">
    <property type="entry name" value="PROTEIN_KINASE_ATP"/>
    <property type="match status" value="1"/>
</dbReference>
<dbReference type="AlphaFoldDB" id="A0A6C0I4D0"/>
<reference evidence="5" key="1">
    <citation type="journal article" date="2020" name="Nature">
        <title>Giant virus diversity and host interactions through global metagenomics.</title>
        <authorList>
            <person name="Schulz F."/>
            <person name="Roux S."/>
            <person name="Paez-Espino D."/>
            <person name="Jungbluth S."/>
            <person name="Walsh D.A."/>
            <person name="Denef V.J."/>
            <person name="McMahon K.D."/>
            <person name="Konstantinidis K.T."/>
            <person name="Eloe-Fadrosh E.A."/>
            <person name="Kyrpides N.C."/>
            <person name="Woyke T."/>
        </authorList>
    </citation>
    <scope>NUCLEOTIDE SEQUENCE</scope>
    <source>
        <strain evidence="5">GVMAG-M-3300023184-190</strain>
    </source>
</reference>
<dbReference type="Gene3D" id="3.30.200.20">
    <property type="entry name" value="Phosphorylase Kinase, domain 1"/>
    <property type="match status" value="1"/>
</dbReference>
<evidence type="ECO:0000256" key="1">
    <source>
        <dbReference type="ARBA" id="ARBA00012513"/>
    </source>
</evidence>
<dbReference type="InterPro" id="IPR050235">
    <property type="entry name" value="CK1_Ser-Thr_kinase"/>
</dbReference>
<protein>
    <recommendedName>
        <fullName evidence="1">non-specific serine/threonine protein kinase</fullName>
        <ecNumber evidence="1">2.7.11.1</ecNumber>
    </recommendedName>
</protein>
<feature type="domain" description="Protein kinase" evidence="4">
    <location>
        <begin position="6"/>
        <end position="260"/>
    </location>
</feature>
<dbReference type="SUPFAM" id="SSF56112">
    <property type="entry name" value="Protein kinase-like (PK-like)"/>
    <property type="match status" value="1"/>
</dbReference>
<dbReference type="SMART" id="SM00220">
    <property type="entry name" value="S_TKc"/>
    <property type="match status" value="1"/>
</dbReference>
<dbReference type="InterPro" id="IPR000719">
    <property type="entry name" value="Prot_kinase_dom"/>
</dbReference>
<accession>A0A6C0I4D0</accession>
<dbReference type="PROSITE" id="PS00108">
    <property type="entry name" value="PROTEIN_KINASE_ST"/>
    <property type="match status" value="1"/>
</dbReference>
<dbReference type="EMBL" id="MN740085">
    <property type="protein sequence ID" value="QHT87227.1"/>
    <property type="molecule type" value="Genomic_DNA"/>
</dbReference>
<dbReference type="InterPro" id="IPR011009">
    <property type="entry name" value="Kinase-like_dom_sf"/>
</dbReference>
<proteinExistence type="predicted"/>
<dbReference type="PROSITE" id="PS50011">
    <property type="entry name" value="PROTEIN_KINASE_DOM"/>
    <property type="match status" value="1"/>
</dbReference>
<dbReference type="GO" id="GO:0004674">
    <property type="term" value="F:protein serine/threonine kinase activity"/>
    <property type="evidence" value="ECO:0007669"/>
    <property type="project" value="UniProtKB-EC"/>
</dbReference>
<dbReference type="InterPro" id="IPR008271">
    <property type="entry name" value="Ser/Thr_kinase_AS"/>
</dbReference>
<dbReference type="PANTHER" id="PTHR11909">
    <property type="entry name" value="CASEIN KINASE-RELATED"/>
    <property type="match status" value="1"/>
</dbReference>
<keyword evidence="3" id="KW-0067">ATP-binding</keyword>
<dbReference type="EC" id="2.7.11.1" evidence="1"/>
<dbReference type="Gene3D" id="1.10.510.10">
    <property type="entry name" value="Transferase(Phosphotransferase) domain 1"/>
    <property type="match status" value="1"/>
</dbReference>
<evidence type="ECO:0000256" key="2">
    <source>
        <dbReference type="ARBA" id="ARBA00022741"/>
    </source>
</evidence>
<organism evidence="5">
    <name type="scientific">viral metagenome</name>
    <dbReference type="NCBI Taxonomy" id="1070528"/>
    <lineage>
        <taxon>unclassified sequences</taxon>
        <taxon>metagenomes</taxon>
        <taxon>organismal metagenomes</taxon>
    </lineage>
</organism>
<dbReference type="GO" id="GO:0005524">
    <property type="term" value="F:ATP binding"/>
    <property type="evidence" value="ECO:0007669"/>
    <property type="project" value="UniProtKB-KW"/>
</dbReference>